<dbReference type="AlphaFoldDB" id="A0A0C9UHQ2"/>
<dbReference type="InterPro" id="IPR041078">
    <property type="entry name" value="Plavaka"/>
</dbReference>
<proteinExistence type="predicted"/>
<dbReference type="HOGENOM" id="CLU_1566691_0_0_1"/>
<evidence type="ECO:0000313" key="2">
    <source>
        <dbReference type="Proteomes" id="UP000054279"/>
    </source>
</evidence>
<dbReference type="OrthoDB" id="3199698at2759"/>
<organism evidence="1 2">
    <name type="scientific">Sphaerobolus stellatus (strain SS14)</name>
    <dbReference type="NCBI Taxonomy" id="990650"/>
    <lineage>
        <taxon>Eukaryota</taxon>
        <taxon>Fungi</taxon>
        <taxon>Dikarya</taxon>
        <taxon>Basidiomycota</taxon>
        <taxon>Agaricomycotina</taxon>
        <taxon>Agaricomycetes</taxon>
        <taxon>Phallomycetidae</taxon>
        <taxon>Geastrales</taxon>
        <taxon>Sphaerobolaceae</taxon>
        <taxon>Sphaerobolus</taxon>
    </lineage>
</organism>
<dbReference type="Proteomes" id="UP000054279">
    <property type="component" value="Unassembled WGS sequence"/>
</dbReference>
<keyword evidence="2" id="KW-1185">Reference proteome</keyword>
<accession>A0A0C9UHQ2</accession>
<name>A0A0C9UHQ2_SPHS4</name>
<dbReference type="Pfam" id="PF18759">
    <property type="entry name" value="Plavaka"/>
    <property type="match status" value="1"/>
</dbReference>
<sequence>LFHENMQIMLELLALYARIPRARVDSEGFICKEILHLVGYICDLPEQMLIAGVAQNQCVTCVAGTHNLGSPSSCLPHTADSILANIQHVILPDPLHGLHKSFKDHLMTWSINLIGKLEPDHRYKYLLNLPGFKHFTNRILKIFQWSGKEHKELQCSFLAESPVMLDSYGRL</sequence>
<gene>
    <name evidence="1" type="ORF">M422DRAFT_189702</name>
</gene>
<dbReference type="EMBL" id="KN837305">
    <property type="protein sequence ID" value="KIJ28462.1"/>
    <property type="molecule type" value="Genomic_DNA"/>
</dbReference>
<evidence type="ECO:0000313" key="1">
    <source>
        <dbReference type="EMBL" id="KIJ28462.1"/>
    </source>
</evidence>
<protein>
    <submittedName>
        <fullName evidence="1">Unplaced genomic scaffold SPHSTscaffold_230, whole genome shotgun sequence</fullName>
    </submittedName>
</protein>
<reference evidence="1 2" key="1">
    <citation type="submission" date="2014-06" db="EMBL/GenBank/DDBJ databases">
        <title>Evolutionary Origins and Diversification of the Mycorrhizal Mutualists.</title>
        <authorList>
            <consortium name="DOE Joint Genome Institute"/>
            <consortium name="Mycorrhizal Genomics Consortium"/>
            <person name="Kohler A."/>
            <person name="Kuo A."/>
            <person name="Nagy L.G."/>
            <person name="Floudas D."/>
            <person name="Copeland A."/>
            <person name="Barry K.W."/>
            <person name="Cichocki N."/>
            <person name="Veneault-Fourrey C."/>
            <person name="LaButti K."/>
            <person name="Lindquist E.A."/>
            <person name="Lipzen A."/>
            <person name="Lundell T."/>
            <person name="Morin E."/>
            <person name="Murat C."/>
            <person name="Riley R."/>
            <person name="Ohm R."/>
            <person name="Sun H."/>
            <person name="Tunlid A."/>
            <person name="Henrissat B."/>
            <person name="Grigoriev I.V."/>
            <person name="Hibbett D.S."/>
            <person name="Martin F."/>
        </authorList>
    </citation>
    <scope>NUCLEOTIDE SEQUENCE [LARGE SCALE GENOMIC DNA]</scope>
    <source>
        <strain evidence="1 2">SS14</strain>
    </source>
</reference>
<feature type="non-terminal residue" evidence="1">
    <location>
        <position position="1"/>
    </location>
</feature>